<dbReference type="GO" id="GO:0016324">
    <property type="term" value="C:apical plasma membrane"/>
    <property type="evidence" value="ECO:0007669"/>
    <property type="project" value="TreeGrafter"/>
</dbReference>
<dbReference type="InterPro" id="IPR031984">
    <property type="entry name" value="SLC3A2_N"/>
</dbReference>
<dbReference type="GO" id="GO:1904273">
    <property type="term" value="P:L-alanine import across plasma membrane"/>
    <property type="evidence" value="ECO:0007669"/>
    <property type="project" value="TreeGrafter"/>
</dbReference>
<organism evidence="3">
    <name type="scientific">Callorhinchus milii</name>
    <name type="common">Ghost shark</name>
    <dbReference type="NCBI Taxonomy" id="7868"/>
    <lineage>
        <taxon>Eukaryota</taxon>
        <taxon>Metazoa</taxon>
        <taxon>Chordata</taxon>
        <taxon>Craniata</taxon>
        <taxon>Vertebrata</taxon>
        <taxon>Chondrichthyes</taxon>
        <taxon>Holocephali</taxon>
        <taxon>Chimaeriformes</taxon>
        <taxon>Callorhinchidae</taxon>
        <taxon>Callorhinchus</taxon>
    </lineage>
</organism>
<dbReference type="InterPro" id="IPR013780">
    <property type="entry name" value="Glyco_hydro_b"/>
</dbReference>
<keyword evidence="1" id="KW-0472">Membrane</keyword>
<protein>
    <submittedName>
        <fullName evidence="3">Solute carrier family 3, member 2</fullName>
    </submittedName>
</protein>
<dbReference type="SMART" id="SM00642">
    <property type="entry name" value="Aamy"/>
    <property type="match status" value="1"/>
</dbReference>
<sequence length="470" mass="51290">WAPLGPFWLGWAAMLAGAVVIIVQAPRCRALPPGHWWRSSGLYQLALPGPAPGAAAPGAGGAPTPGPAAGGGLGGLVRTVEDISGLKMKGMVIGPLHRNPPDHLEGTRLTEINPELGDHQQLQRVLEAAKRKGVKVILDLTPNYNGVEKGPWFGIDFNQETPDRVSLKEKEAFGFWLDQGIDGLRLGGIDHVMNSSMAVLSEWINLVNNYSTGDKPRVLIGAVTDPNPDPGYIRSLLERSNLDMLFSYYLRSVGNLTAPRGLKLRSLIDDFMLSANHSWASWAVGGRETGHLASLVPENLQRLFHVLLFTLPGTPFTYYGDEIGLKDIEEGGIINKAPPIQRESPAGDNGEGVKISVEDQKVSKTSMYNLFKALSSLRSKERSLMFGDFESLLSEGDVYVYRRLWDQSMRFLVLLNLGEQETEVRLSRPDLPSTATVELSTTQRADTQLSLASLKLGAGEGLLLRYPYTA</sequence>
<dbReference type="GO" id="GO:0015823">
    <property type="term" value="P:phenylalanine transport"/>
    <property type="evidence" value="ECO:0007669"/>
    <property type="project" value="TreeGrafter"/>
</dbReference>
<dbReference type="Pfam" id="PF00128">
    <property type="entry name" value="Alpha-amylase"/>
    <property type="match status" value="2"/>
</dbReference>
<feature type="transmembrane region" description="Helical" evidence="1">
    <location>
        <begin position="6"/>
        <end position="23"/>
    </location>
</feature>
<name>V9KS99_CALMI</name>
<proteinExistence type="evidence at transcript level"/>
<dbReference type="Gene3D" id="3.20.20.80">
    <property type="entry name" value="Glycosidases"/>
    <property type="match status" value="1"/>
</dbReference>
<dbReference type="GO" id="GO:0015173">
    <property type="term" value="F:aromatic amino acid transmembrane transporter activity"/>
    <property type="evidence" value="ECO:0007669"/>
    <property type="project" value="TreeGrafter"/>
</dbReference>
<dbReference type="Pfam" id="PF16028">
    <property type="entry name" value="SLC3A2_N"/>
    <property type="match status" value="1"/>
</dbReference>
<dbReference type="Gene3D" id="2.60.40.1180">
    <property type="entry name" value="Golgi alpha-mannosidase II"/>
    <property type="match status" value="1"/>
</dbReference>
<dbReference type="AlphaFoldDB" id="V9KS99"/>
<dbReference type="GO" id="GO:1903801">
    <property type="term" value="P:L-leucine import across plasma membrane"/>
    <property type="evidence" value="ECO:0007669"/>
    <property type="project" value="TreeGrafter"/>
</dbReference>
<feature type="non-terminal residue" evidence="3">
    <location>
        <position position="1"/>
    </location>
</feature>
<dbReference type="PANTHER" id="PTHR46673">
    <property type="entry name" value="4F2 CELL-SURFACE ANTIGEN HEAVY CHAIN"/>
    <property type="match status" value="1"/>
</dbReference>
<reference evidence="3" key="1">
    <citation type="journal article" date="2014" name="Nature">
        <title>Elephant shark genome provides unique insights into gnathostome evolution.</title>
        <authorList>
            <consortium name="International Elephant Shark Genome Sequencing Consortium"/>
            <person name="Venkatesh B."/>
            <person name="Lee A.P."/>
            <person name="Ravi V."/>
            <person name="Maurya A.K."/>
            <person name="Lian M.M."/>
            <person name="Swann J.B."/>
            <person name="Ohta Y."/>
            <person name="Flajnik M.F."/>
            <person name="Sutoh Y."/>
            <person name="Kasahara M."/>
            <person name="Hoon S."/>
            <person name="Gangu V."/>
            <person name="Roy S.W."/>
            <person name="Irimia M."/>
            <person name="Korzh V."/>
            <person name="Kondrychyn I."/>
            <person name="Lim Z.W."/>
            <person name="Tay B.H."/>
            <person name="Tohari S."/>
            <person name="Kong K.W."/>
            <person name="Ho S."/>
            <person name="Lorente-Galdos B."/>
            <person name="Quilez J."/>
            <person name="Marques-Bonet T."/>
            <person name="Raney B.J."/>
            <person name="Ingham P.W."/>
            <person name="Tay A."/>
            <person name="Hillier L.W."/>
            <person name="Minx P."/>
            <person name="Boehm T."/>
            <person name="Wilson R.K."/>
            <person name="Brenner S."/>
            <person name="Warren W.C."/>
        </authorList>
    </citation>
    <scope>NUCLEOTIDE SEQUENCE</scope>
    <source>
        <tissue evidence="3">Liver</tissue>
    </source>
</reference>
<keyword evidence="1" id="KW-1133">Transmembrane helix</keyword>
<dbReference type="InterPro" id="IPR006047">
    <property type="entry name" value="GH13_cat_dom"/>
</dbReference>
<dbReference type="GO" id="GO:0015190">
    <property type="term" value="F:L-leucine transmembrane transporter activity"/>
    <property type="evidence" value="ECO:0007669"/>
    <property type="project" value="TreeGrafter"/>
</dbReference>
<accession>V9KS99</accession>
<dbReference type="PANTHER" id="PTHR46673:SF1">
    <property type="entry name" value="4F2 CELL-SURFACE ANTIGEN HEAVY CHAIN"/>
    <property type="match status" value="1"/>
</dbReference>
<dbReference type="SUPFAM" id="SSF51445">
    <property type="entry name" value="(Trans)glycosidases"/>
    <property type="match status" value="1"/>
</dbReference>
<dbReference type="SUPFAM" id="SSF51011">
    <property type="entry name" value="Glycosyl hydrolase domain"/>
    <property type="match status" value="1"/>
</dbReference>
<evidence type="ECO:0000256" key="1">
    <source>
        <dbReference type="SAM" id="Phobius"/>
    </source>
</evidence>
<dbReference type="GO" id="GO:0016323">
    <property type="term" value="C:basolateral plasma membrane"/>
    <property type="evidence" value="ECO:0007669"/>
    <property type="project" value="TreeGrafter"/>
</dbReference>
<dbReference type="InterPro" id="IPR042280">
    <property type="entry name" value="SLC3A2"/>
</dbReference>
<dbReference type="EMBL" id="JW868756">
    <property type="protein sequence ID" value="AFP01274.1"/>
    <property type="molecule type" value="mRNA"/>
</dbReference>
<dbReference type="InterPro" id="IPR017853">
    <property type="entry name" value="GH"/>
</dbReference>
<feature type="domain" description="Glycosyl hydrolase family 13 catalytic" evidence="2">
    <location>
        <begin position="42"/>
        <end position="378"/>
    </location>
</feature>
<keyword evidence="1" id="KW-0812">Transmembrane</keyword>
<evidence type="ECO:0000259" key="2">
    <source>
        <dbReference type="SMART" id="SM00642"/>
    </source>
</evidence>
<dbReference type="GO" id="GO:0005975">
    <property type="term" value="P:carbohydrate metabolic process"/>
    <property type="evidence" value="ECO:0007669"/>
    <property type="project" value="InterPro"/>
</dbReference>
<dbReference type="GO" id="GO:0015180">
    <property type="term" value="F:L-alanine transmembrane transporter activity"/>
    <property type="evidence" value="ECO:0007669"/>
    <property type="project" value="TreeGrafter"/>
</dbReference>
<evidence type="ECO:0000313" key="3">
    <source>
        <dbReference type="EMBL" id="AFP01274.1"/>
    </source>
</evidence>